<proteinExistence type="predicted"/>
<sequence>MLAIIKSEFQKSRGSTVNQFVIMTPVAVLVLSYFLGGGQNGAYNWWYVMFLPGLVAILSSMVINRDKTLGYKGLFLFPNDKALFWLGKILYLSILMLVSSLIFMFGIVIMGYLDAPVISFQANMAGGIILVLTSLFQLPVCMFLADRFNLFAATLFNVLMVMISVVAFQTSSLLQFSPYGVGIALMCPVLHILPNGIPIPEGSPLLSNNGLIMPMLGCLVLFLTLIGLTALLFRGREGK</sequence>
<feature type="transmembrane region" description="Helical" evidence="1">
    <location>
        <begin position="20"/>
        <end position="39"/>
    </location>
</feature>
<gene>
    <name evidence="2" type="ORF">AKG39_18275</name>
</gene>
<feature type="transmembrane region" description="Helical" evidence="1">
    <location>
        <begin position="83"/>
        <end position="112"/>
    </location>
</feature>
<dbReference type="EMBL" id="LGYO01000067">
    <property type="protein sequence ID" value="KNZ40337.1"/>
    <property type="molecule type" value="Genomic_DNA"/>
</dbReference>
<evidence type="ECO:0000313" key="2">
    <source>
        <dbReference type="EMBL" id="KNZ40337.1"/>
    </source>
</evidence>
<feature type="transmembrane region" description="Helical" evidence="1">
    <location>
        <begin position="45"/>
        <end position="63"/>
    </location>
</feature>
<feature type="transmembrane region" description="Helical" evidence="1">
    <location>
        <begin position="211"/>
        <end position="233"/>
    </location>
</feature>
<protein>
    <recommendedName>
        <fullName evidence="4">Lantibiotic ABC transporter permease</fullName>
    </recommendedName>
</protein>
<dbReference type="RefSeq" id="WP_050741844.1">
    <property type="nucleotide sequence ID" value="NZ_LGYO01000067.1"/>
</dbReference>
<dbReference type="NCBIfam" id="TIGR03732">
    <property type="entry name" value="lanti_perm_MutE"/>
    <property type="match status" value="1"/>
</dbReference>
<dbReference type="CDD" id="cd21807">
    <property type="entry name" value="ABC-2_lan_permease_MutE_EpiE-like"/>
    <property type="match status" value="1"/>
</dbReference>
<evidence type="ECO:0008006" key="4">
    <source>
        <dbReference type="Google" id="ProtNLM"/>
    </source>
</evidence>
<dbReference type="AlphaFoldDB" id="A0A0L6TWB0"/>
<dbReference type="STRING" id="52689.AKG39_18275"/>
<keyword evidence="3" id="KW-1185">Reference proteome</keyword>
<reference evidence="3" key="1">
    <citation type="submission" date="2015-07" db="EMBL/GenBank/DDBJ databases">
        <title>Draft genome sequence of Acetobacterium bakii DSM 8293, a potential psychrophilic chemical producer through syngas fermentation.</title>
        <authorList>
            <person name="Song Y."/>
            <person name="Hwang S."/>
            <person name="Cho B.-K."/>
        </authorList>
    </citation>
    <scope>NUCLEOTIDE SEQUENCE [LARGE SCALE GENOMIC DNA]</scope>
    <source>
        <strain evidence="3">DSM 8239</strain>
    </source>
</reference>
<feature type="transmembrane region" description="Helical" evidence="1">
    <location>
        <begin position="118"/>
        <end position="136"/>
    </location>
</feature>
<evidence type="ECO:0000313" key="3">
    <source>
        <dbReference type="Proteomes" id="UP000036873"/>
    </source>
</evidence>
<keyword evidence="1" id="KW-1133">Transmembrane helix</keyword>
<evidence type="ECO:0000256" key="1">
    <source>
        <dbReference type="SAM" id="Phobius"/>
    </source>
</evidence>
<comment type="caution">
    <text evidence="2">The sequence shown here is derived from an EMBL/GenBank/DDBJ whole genome shotgun (WGS) entry which is preliminary data.</text>
</comment>
<dbReference type="Proteomes" id="UP000036873">
    <property type="component" value="Unassembled WGS sequence"/>
</dbReference>
<accession>A0A0L6TWB0</accession>
<keyword evidence="1" id="KW-0812">Transmembrane</keyword>
<keyword evidence="1" id="KW-0472">Membrane</keyword>
<organism evidence="2 3">
    <name type="scientific">Acetobacterium bakii</name>
    <dbReference type="NCBI Taxonomy" id="52689"/>
    <lineage>
        <taxon>Bacteria</taxon>
        <taxon>Bacillati</taxon>
        <taxon>Bacillota</taxon>
        <taxon>Clostridia</taxon>
        <taxon>Eubacteriales</taxon>
        <taxon>Eubacteriaceae</taxon>
        <taxon>Acetobacterium</taxon>
    </lineage>
</organism>
<feature type="transmembrane region" description="Helical" evidence="1">
    <location>
        <begin position="148"/>
        <end position="168"/>
    </location>
</feature>
<name>A0A0L6TWB0_9FIRM</name>
<dbReference type="InterPro" id="IPR021205">
    <property type="entry name" value="Lanti_perm_SpaE/MutE/EpiE-like"/>
</dbReference>